<dbReference type="SFLD" id="SFLDG01129">
    <property type="entry name" value="C1.5:_HAD__Beta-PGM__Phosphata"/>
    <property type="match status" value="1"/>
</dbReference>
<dbReference type="SUPFAM" id="SSF56784">
    <property type="entry name" value="HAD-like"/>
    <property type="match status" value="1"/>
</dbReference>
<dbReference type="PRINTS" id="PR00413">
    <property type="entry name" value="HADHALOGNASE"/>
</dbReference>
<evidence type="ECO:0000313" key="1">
    <source>
        <dbReference type="EMBL" id="XDQ45267.1"/>
    </source>
</evidence>
<keyword evidence="1" id="KW-0378">Hydrolase</keyword>
<dbReference type="Gene3D" id="3.40.50.1000">
    <property type="entry name" value="HAD superfamily/HAD-like"/>
    <property type="match status" value="1"/>
</dbReference>
<reference evidence="1" key="1">
    <citation type="submission" date="2024-07" db="EMBL/GenBank/DDBJ databases">
        <authorList>
            <person name="Yu S.T."/>
        </authorList>
    </citation>
    <scope>NUCLEOTIDE SEQUENCE</scope>
    <source>
        <strain evidence="1">R39</strain>
    </source>
</reference>
<dbReference type="RefSeq" id="WP_369223983.1">
    <property type="nucleotide sequence ID" value="NZ_CP163441.1"/>
</dbReference>
<sequence length="269" mass="28096">MRYPPMCTDLSTSLTAFAAHPSGDVLFGPSSQQSAAAPAPRPVGVIFDLFGTLVAAPSAAERTAAAAKFAAILRVTPAVVDSALSDSWLARHDGQLASTSQVASHLAIRCDTPAARADELEVLLTRLAHFRLQTDATVLRALEQLRRSGARLALLSDASPDIAEVWCGSDLASHFDAVVFSCRAGAVKPASQLYRAVLRELGVAPSQALYCGDGGGDELAGAERTGIRAVRVARRGGPGSLVFGEAAWAGRAIPDVEALPSLLDNWGKR</sequence>
<protein>
    <submittedName>
        <fullName evidence="1">HAD family hydrolase</fullName>
        <ecNumber evidence="1">3.1.3.-</ecNumber>
    </submittedName>
</protein>
<proteinExistence type="predicted"/>
<dbReference type="InterPro" id="IPR006439">
    <property type="entry name" value="HAD-SF_hydro_IA"/>
</dbReference>
<dbReference type="InterPro" id="IPR036412">
    <property type="entry name" value="HAD-like_sf"/>
</dbReference>
<name>A0AB39QNW4_9ACTN</name>
<dbReference type="EMBL" id="CP163441">
    <property type="protein sequence ID" value="XDQ45267.1"/>
    <property type="molecule type" value="Genomic_DNA"/>
</dbReference>
<dbReference type="EC" id="3.1.3.-" evidence="1"/>
<dbReference type="PANTHER" id="PTHR47829">
    <property type="entry name" value="HYDROLASE, PUTATIVE (AFU_ORTHOLOGUE AFUA_1G12880)-RELATED"/>
    <property type="match status" value="1"/>
</dbReference>
<gene>
    <name evidence="1" type="ORF">AB5J52_25100</name>
</gene>
<dbReference type="InterPro" id="IPR023214">
    <property type="entry name" value="HAD_sf"/>
</dbReference>
<organism evidence="1">
    <name type="scientific">Streptomyces sp. R39</name>
    <dbReference type="NCBI Taxonomy" id="3238631"/>
    <lineage>
        <taxon>Bacteria</taxon>
        <taxon>Bacillati</taxon>
        <taxon>Actinomycetota</taxon>
        <taxon>Actinomycetes</taxon>
        <taxon>Kitasatosporales</taxon>
        <taxon>Streptomycetaceae</taxon>
        <taxon>Streptomyces</taxon>
    </lineage>
</organism>
<dbReference type="AlphaFoldDB" id="A0AB39QNW4"/>
<dbReference type="InterPro" id="IPR052898">
    <property type="entry name" value="ACAD10-like"/>
</dbReference>
<dbReference type="Pfam" id="PF00702">
    <property type="entry name" value="Hydrolase"/>
    <property type="match status" value="1"/>
</dbReference>
<dbReference type="PANTHER" id="PTHR47829:SF1">
    <property type="entry name" value="HAD FAMILY PHOSPHATASE"/>
    <property type="match status" value="1"/>
</dbReference>
<accession>A0AB39QNW4</accession>
<dbReference type="GO" id="GO:0016787">
    <property type="term" value="F:hydrolase activity"/>
    <property type="evidence" value="ECO:0007669"/>
    <property type="project" value="UniProtKB-KW"/>
</dbReference>
<dbReference type="SFLD" id="SFLDS00003">
    <property type="entry name" value="Haloacid_Dehalogenase"/>
    <property type="match status" value="1"/>
</dbReference>